<accession>A0A2H3CSN8</accession>
<dbReference type="AlphaFoldDB" id="A0A2H3CSN8"/>
<name>A0A2H3CSN8_ARMGA</name>
<dbReference type="InParanoid" id="A0A2H3CSN8"/>
<organism evidence="1 2">
    <name type="scientific">Armillaria gallica</name>
    <name type="common">Bulbous honey fungus</name>
    <name type="synonym">Armillaria bulbosa</name>
    <dbReference type="NCBI Taxonomy" id="47427"/>
    <lineage>
        <taxon>Eukaryota</taxon>
        <taxon>Fungi</taxon>
        <taxon>Dikarya</taxon>
        <taxon>Basidiomycota</taxon>
        <taxon>Agaricomycotina</taxon>
        <taxon>Agaricomycetes</taxon>
        <taxon>Agaricomycetidae</taxon>
        <taxon>Agaricales</taxon>
        <taxon>Marasmiineae</taxon>
        <taxon>Physalacriaceae</taxon>
        <taxon>Armillaria</taxon>
    </lineage>
</organism>
<gene>
    <name evidence="1" type="ORF">ARMGADRAFT_196265</name>
</gene>
<keyword evidence="2" id="KW-1185">Reference proteome</keyword>
<evidence type="ECO:0000313" key="1">
    <source>
        <dbReference type="EMBL" id="PBK79113.1"/>
    </source>
</evidence>
<dbReference type="EMBL" id="KZ293816">
    <property type="protein sequence ID" value="PBK79113.1"/>
    <property type="molecule type" value="Genomic_DNA"/>
</dbReference>
<proteinExistence type="predicted"/>
<evidence type="ECO:0000313" key="2">
    <source>
        <dbReference type="Proteomes" id="UP000217790"/>
    </source>
</evidence>
<protein>
    <submittedName>
        <fullName evidence="1">Uncharacterized protein</fullName>
    </submittedName>
</protein>
<reference evidence="2" key="1">
    <citation type="journal article" date="2017" name="Nat. Ecol. Evol.">
        <title>Genome expansion and lineage-specific genetic innovations in the forest pathogenic fungi Armillaria.</title>
        <authorList>
            <person name="Sipos G."/>
            <person name="Prasanna A.N."/>
            <person name="Walter M.C."/>
            <person name="O'Connor E."/>
            <person name="Balint B."/>
            <person name="Krizsan K."/>
            <person name="Kiss B."/>
            <person name="Hess J."/>
            <person name="Varga T."/>
            <person name="Slot J."/>
            <person name="Riley R."/>
            <person name="Boka B."/>
            <person name="Rigling D."/>
            <person name="Barry K."/>
            <person name="Lee J."/>
            <person name="Mihaltcheva S."/>
            <person name="LaButti K."/>
            <person name="Lipzen A."/>
            <person name="Waldron R."/>
            <person name="Moloney N.M."/>
            <person name="Sperisen C."/>
            <person name="Kredics L."/>
            <person name="Vagvoelgyi C."/>
            <person name="Patrignani A."/>
            <person name="Fitzpatrick D."/>
            <person name="Nagy I."/>
            <person name="Doyle S."/>
            <person name="Anderson J.B."/>
            <person name="Grigoriev I.V."/>
            <person name="Gueldener U."/>
            <person name="Muensterkoetter M."/>
            <person name="Nagy L.G."/>
        </authorList>
    </citation>
    <scope>NUCLEOTIDE SEQUENCE [LARGE SCALE GENOMIC DNA]</scope>
    <source>
        <strain evidence="2">Ar21-2</strain>
    </source>
</reference>
<dbReference type="Proteomes" id="UP000217790">
    <property type="component" value="Unassembled WGS sequence"/>
</dbReference>
<sequence length="130" mass="14395">MEPLPSPIHRSLVTAVALGAHRTVTLNLAAQRYLTHSRKITSTYSSDTPKSIDQFASPMGELRVSSKSSPLLRDVFSFWPVPKSRGIKLRVCLTLRKLIDSGKIFLRPNRVHLVEGFSPPACVTTALLKD</sequence>